<evidence type="ECO:0000313" key="1">
    <source>
        <dbReference type="EMBL" id="MEA5392814.1"/>
    </source>
</evidence>
<proteinExistence type="predicted"/>
<evidence type="ECO:0000313" key="2">
    <source>
        <dbReference type="Proteomes" id="UP001304461"/>
    </source>
</evidence>
<protein>
    <submittedName>
        <fullName evidence="1">Uncharacterized protein</fullName>
    </submittedName>
</protein>
<sequence length="62" mass="6652">PSFSSLLFPSLPFHPMAPSLGSLPNVPAPITVRGPQPQAKKKGCRQKKCSKWKGGKCCCGRD</sequence>
<keyword evidence="2" id="KW-1185">Reference proteome</keyword>
<gene>
    <name evidence="1" type="ORF">VB738_16250</name>
</gene>
<organism evidence="1 2">
    <name type="scientific">Cyanobium gracile UHCC 0139</name>
    <dbReference type="NCBI Taxonomy" id="3110308"/>
    <lineage>
        <taxon>Bacteria</taxon>
        <taxon>Bacillati</taxon>
        <taxon>Cyanobacteriota</taxon>
        <taxon>Cyanophyceae</taxon>
        <taxon>Synechococcales</taxon>
        <taxon>Prochlorococcaceae</taxon>
        <taxon>Cyanobium</taxon>
    </lineage>
</organism>
<dbReference type="Proteomes" id="UP001304461">
    <property type="component" value="Unassembled WGS sequence"/>
</dbReference>
<feature type="non-terminal residue" evidence="1">
    <location>
        <position position="1"/>
    </location>
</feature>
<dbReference type="EMBL" id="JAYGHX010000018">
    <property type="protein sequence ID" value="MEA5392814.1"/>
    <property type="molecule type" value="Genomic_DNA"/>
</dbReference>
<reference evidence="1 2" key="1">
    <citation type="submission" date="2023-12" db="EMBL/GenBank/DDBJ databases">
        <title>Baltic Sea Cyanobacteria.</title>
        <authorList>
            <person name="Delbaje E."/>
            <person name="Fewer D.P."/>
            <person name="Shishido T.K."/>
        </authorList>
    </citation>
    <scope>NUCLEOTIDE SEQUENCE [LARGE SCALE GENOMIC DNA]</scope>
    <source>
        <strain evidence="1 2">UHCC 0139</strain>
    </source>
</reference>
<name>A0ABU5RYI2_9CYAN</name>
<accession>A0ABU5RYI2</accession>
<dbReference type="RefSeq" id="WP_323306733.1">
    <property type="nucleotide sequence ID" value="NZ_JAYGHX010000018.1"/>
</dbReference>
<comment type="caution">
    <text evidence="1">The sequence shown here is derived from an EMBL/GenBank/DDBJ whole genome shotgun (WGS) entry which is preliminary data.</text>
</comment>